<reference evidence="9 11" key="2">
    <citation type="submission" date="2018-06" db="EMBL/GenBank/DDBJ databases">
        <authorList>
            <consortium name="Pathogen Informatics"/>
            <person name="Doyle S."/>
        </authorList>
    </citation>
    <scope>NUCLEOTIDE SEQUENCE [LARGE SCALE GENOMIC DNA]</scope>
    <source>
        <strain evidence="9 11">NCTC11991</strain>
    </source>
</reference>
<reference evidence="8 10" key="1">
    <citation type="submission" date="2015-11" db="EMBL/GenBank/DDBJ databases">
        <title>Genomic analysis of 38 Legionella species identifies large and diverse effector repertoires.</title>
        <authorList>
            <person name="Burstein D."/>
            <person name="Amaro F."/>
            <person name="Zusman T."/>
            <person name="Lifshitz Z."/>
            <person name="Cohen O."/>
            <person name="Gilbert J.A."/>
            <person name="Pupko T."/>
            <person name="Shuman H.A."/>
            <person name="Segal G."/>
        </authorList>
    </citation>
    <scope>NUCLEOTIDE SEQUENCE [LARGE SCALE GENOMIC DNA]</scope>
    <source>
        <strain evidence="8 10">SC-18-C9</strain>
    </source>
</reference>
<evidence type="ECO:0000256" key="6">
    <source>
        <dbReference type="SAM" id="Phobius"/>
    </source>
</evidence>
<dbReference type="InterPro" id="IPR011701">
    <property type="entry name" value="MFS"/>
</dbReference>
<feature type="transmembrane region" description="Helical" evidence="6">
    <location>
        <begin position="173"/>
        <end position="192"/>
    </location>
</feature>
<dbReference type="EMBL" id="UGOY01000001">
    <property type="protein sequence ID" value="STY22376.1"/>
    <property type="molecule type" value="Genomic_DNA"/>
</dbReference>
<feature type="transmembrane region" description="Helical" evidence="6">
    <location>
        <begin position="212"/>
        <end position="232"/>
    </location>
</feature>
<keyword evidence="5 6" id="KW-0472">Membrane</keyword>
<dbReference type="InterPro" id="IPR020846">
    <property type="entry name" value="MFS_dom"/>
</dbReference>
<feature type="transmembrane region" description="Helical" evidence="6">
    <location>
        <begin position="150"/>
        <end position="167"/>
    </location>
</feature>
<feature type="transmembrane region" description="Helical" evidence="6">
    <location>
        <begin position="78"/>
        <end position="101"/>
    </location>
</feature>
<evidence type="ECO:0000256" key="5">
    <source>
        <dbReference type="ARBA" id="ARBA00023136"/>
    </source>
</evidence>
<feature type="domain" description="Major facilitator superfamily (MFS) profile" evidence="7">
    <location>
        <begin position="9"/>
        <end position="408"/>
    </location>
</feature>
<dbReference type="InterPro" id="IPR004752">
    <property type="entry name" value="AmpG_permease/AT-1"/>
</dbReference>
<dbReference type="Proteomes" id="UP000255110">
    <property type="component" value="Unassembled WGS sequence"/>
</dbReference>
<evidence type="ECO:0000313" key="11">
    <source>
        <dbReference type="Proteomes" id="UP000255110"/>
    </source>
</evidence>
<feature type="transmembrane region" description="Helical" evidence="6">
    <location>
        <begin position="295"/>
        <end position="312"/>
    </location>
</feature>
<feature type="transmembrane region" description="Helical" evidence="6">
    <location>
        <begin position="263"/>
        <end position="283"/>
    </location>
</feature>
<organism evidence="9 11">
    <name type="scientific">Legionella steigerwaltii</name>
    <dbReference type="NCBI Taxonomy" id="460"/>
    <lineage>
        <taxon>Bacteria</taxon>
        <taxon>Pseudomonadati</taxon>
        <taxon>Pseudomonadota</taxon>
        <taxon>Gammaproteobacteria</taxon>
        <taxon>Legionellales</taxon>
        <taxon>Legionellaceae</taxon>
        <taxon>Legionella</taxon>
    </lineage>
</organism>
<dbReference type="OrthoDB" id="9787815at2"/>
<protein>
    <submittedName>
        <fullName evidence="9">Beta lactamase induction signal transducer AmpG</fullName>
    </submittedName>
</protein>
<dbReference type="AlphaFoldDB" id="A0A378L6D0"/>
<dbReference type="GO" id="GO:0016020">
    <property type="term" value="C:membrane"/>
    <property type="evidence" value="ECO:0007669"/>
    <property type="project" value="UniProtKB-SubCell"/>
</dbReference>
<evidence type="ECO:0000313" key="8">
    <source>
        <dbReference type="EMBL" id="KTD80294.1"/>
    </source>
</evidence>
<dbReference type="GO" id="GO:0022857">
    <property type="term" value="F:transmembrane transporter activity"/>
    <property type="evidence" value="ECO:0007669"/>
    <property type="project" value="InterPro"/>
</dbReference>
<feature type="transmembrane region" description="Helical" evidence="6">
    <location>
        <begin position="318"/>
        <end position="342"/>
    </location>
</feature>
<keyword evidence="10" id="KW-1185">Reference proteome</keyword>
<proteinExistence type="predicted"/>
<evidence type="ECO:0000256" key="4">
    <source>
        <dbReference type="ARBA" id="ARBA00022989"/>
    </source>
</evidence>
<evidence type="ECO:0000256" key="3">
    <source>
        <dbReference type="ARBA" id="ARBA00022692"/>
    </source>
</evidence>
<keyword evidence="2" id="KW-0813">Transport</keyword>
<dbReference type="Proteomes" id="UP000054820">
    <property type="component" value="Unassembled WGS sequence"/>
</dbReference>
<keyword evidence="3 6" id="KW-0812">Transmembrane</keyword>
<dbReference type="PANTHER" id="PTHR12778">
    <property type="entry name" value="SOLUTE CARRIER FAMILY 33 ACETYL-COA TRANSPORTER -RELATED"/>
    <property type="match status" value="1"/>
</dbReference>
<dbReference type="InterPro" id="IPR036259">
    <property type="entry name" value="MFS_trans_sf"/>
</dbReference>
<feature type="transmembrane region" description="Helical" evidence="6">
    <location>
        <begin position="354"/>
        <end position="376"/>
    </location>
</feature>
<gene>
    <name evidence="9" type="primary">ampG_1</name>
    <name evidence="8" type="ORF">Lstg_0556</name>
    <name evidence="9" type="ORF">NCTC11991_00961</name>
</gene>
<dbReference type="RefSeq" id="WP_058476148.1">
    <property type="nucleotide sequence ID" value="NZ_CAAAIO010000025.1"/>
</dbReference>
<evidence type="ECO:0000313" key="10">
    <source>
        <dbReference type="Proteomes" id="UP000054820"/>
    </source>
</evidence>
<comment type="subcellular location">
    <subcellularLocation>
        <location evidence="1">Membrane</location>
        <topology evidence="1">Multi-pass membrane protein</topology>
    </subcellularLocation>
</comment>
<name>A0A378L6D0_9GAMM</name>
<dbReference type="Gene3D" id="1.20.1250.20">
    <property type="entry name" value="MFS general substrate transporter like domains"/>
    <property type="match status" value="1"/>
</dbReference>
<feature type="transmembrane region" description="Helical" evidence="6">
    <location>
        <begin position="107"/>
        <end position="129"/>
    </location>
</feature>
<accession>A0A378L6D0</accession>
<evidence type="ECO:0000256" key="1">
    <source>
        <dbReference type="ARBA" id="ARBA00004141"/>
    </source>
</evidence>
<dbReference type="PANTHER" id="PTHR12778:SF10">
    <property type="entry name" value="MAJOR FACILITATOR SUPERFAMILY DOMAIN-CONTAINING PROTEIN 3"/>
    <property type="match status" value="1"/>
</dbReference>
<dbReference type="Pfam" id="PF07690">
    <property type="entry name" value="MFS_1"/>
    <property type="match status" value="1"/>
</dbReference>
<evidence type="ECO:0000313" key="9">
    <source>
        <dbReference type="EMBL" id="STY22376.1"/>
    </source>
</evidence>
<dbReference type="SUPFAM" id="SSF103473">
    <property type="entry name" value="MFS general substrate transporter"/>
    <property type="match status" value="1"/>
</dbReference>
<feature type="transmembrane region" description="Helical" evidence="6">
    <location>
        <begin position="47"/>
        <end position="66"/>
    </location>
</feature>
<dbReference type="EMBL" id="LNYZ01000003">
    <property type="protein sequence ID" value="KTD80294.1"/>
    <property type="molecule type" value="Genomic_DNA"/>
</dbReference>
<feature type="transmembrane region" description="Helical" evidence="6">
    <location>
        <begin position="382"/>
        <end position="404"/>
    </location>
</feature>
<keyword evidence="4 6" id="KW-1133">Transmembrane helix</keyword>
<feature type="transmembrane region" description="Helical" evidence="6">
    <location>
        <begin position="12"/>
        <end position="35"/>
    </location>
</feature>
<dbReference type="PROSITE" id="PS50850">
    <property type="entry name" value="MFS"/>
    <property type="match status" value="1"/>
</dbReference>
<sequence length="408" mass="46858">MSSSVSPKNYQWIASLYFFQSIPYVVVALIATIMFQQYGMANTHAAFLTSLFMIPWTIKPLFTPFLEDRATKKKLTLYAQITLSLLFMIIAFCVDTPYFLIMSSLGFASLAFISSLHDIVSDGIYLLNLNNEEQKRYVALRSFFYQMGRLIIKGGLLAFIGSLALYYEFNLWRIFFLSLFVISFLLTCYHKAKIPENNSLNIESINPNYQQVLKALFSSNKIFPILLFIFLYNFSEAQMQKIIPLFMLDKEGLALNLYQVGQLYGIFGSVFLMLGIFSSGWLLTRYQQKHCVKNVTVFLLLGHSLYLLFPLFNTNYPLLYLVILLNQFTVGLANGTYMGYLLGIANKSDYPMSMYTVCTSIMALSYVFFGAFSGWIEQQLGYSAFFLYIFAANIILVITTFRVMNQYD</sequence>
<dbReference type="STRING" id="460.Lstg_0556"/>
<evidence type="ECO:0000259" key="7">
    <source>
        <dbReference type="PROSITE" id="PS50850"/>
    </source>
</evidence>
<evidence type="ECO:0000256" key="2">
    <source>
        <dbReference type="ARBA" id="ARBA00022448"/>
    </source>
</evidence>